<evidence type="ECO:0000313" key="1">
    <source>
        <dbReference type="EMBL" id="MPN13165.1"/>
    </source>
</evidence>
<gene>
    <name evidence="1" type="ORF">SDC9_160485</name>
</gene>
<dbReference type="AlphaFoldDB" id="A0A645FFI8"/>
<proteinExistence type="predicted"/>
<comment type="caution">
    <text evidence="1">The sequence shown here is derived from an EMBL/GenBank/DDBJ whole genome shotgun (WGS) entry which is preliminary data.</text>
</comment>
<protein>
    <submittedName>
        <fullName evidence="1">Uncharacterized protein</fullName>
    </submittedName>
</protein>
<organism evidence="1">
    <name type="scientific">bioreactor metagenome</name>
    <dbReference type="NCBI Taxonomy" id="1076179"/>
    <lineage>
        <taxon>unclassified sequences</taxon>
        <taxon>metagenomes</taxon>
        <taxon>ecological metagenomes</taxon>
    </lineage>
</organism>
<sequence length="67" mass="7904">MYLLILLYIQELIGDDYHFCISLLLDLDILDLGLEYCYLVLVHLLLCYNLMLSDLECLLALLYNLLF</sequence>
<dbReference type="EMBL" id="VSSQ01059639">
    <property type="protein sequence ID" value="MPN13165.1"/>
    <property type="molecule type" value="Genomic_DNA"/>
</dbReference>
<accession>A0A645FFI8</accession>
<reference evidence="1" key="1">
    <citation type="submission" date="2019-08" db="EMBL/GenBank/DDBJ databases">
        <authorList>
            <person name="Kucharzyk K."/>
            <person name="Murdoch R.W."/>
            <person name="Higgins S."/>
            <person name="Loffler F."/>
        </authorList>
    </citation>
    <scope>NUCLEOTIDE SEQUENCE</scope>
</reference>
<name>A0A645FFI8_9ZZZZ</name>